<dbReference type="InterPro" id="IPR050931">
    <property type="entry name" value="Mito_Protein_Transport_Metaxin"/>
</dbReference>
<dbReference type="InterPro" id="IPR036249">
    <property type="entry name" value="Thioredoxin-like_sf"/>
</dbReference>
<comment type="similarity">
    <text evidence="1">Belongs to the FAX family.</text>
</comment>
<dbReference type="Pfam" id="PF17172">
    <property type="entry name" value="GST_N_4"/>
    <property type="match status" value="2"/>
</dbReference>
<dbReference type="AlphaFoldDB" id="A0A0N4YGU9"/>
<evidence type="ECO:0000313" key="4">
    <source>
        <dbReference type="EMBL" id="VDL79647.1"/>
    </source>
</evidence>
<feature type="domain" description="Thioredoxin-like fold" evidence="3">
    <location>
        <begin position="32"/>
        <end position="126"/>
    </location>
</feature>
<dbReference type="Gene3D" id="3.40.30.10">
    <property type="entry name" value="Glutaredoxin"/>
    <property type="match status" value="2"/>
</dbReference>
<dbReference type="PANTHER" id="PTHR12289">
    <property type="entry name" value="METAXIN RELATED"/>
    <property type="match status" value="1"/>
</dbReference>
<feature type="domain" description="Thioredoxin-like fold" evidence="3">
    <location>
        <begin position="273"/>
        <end position="365"/>
    </location>
</feature>
<protein>
    <submittedName>
        <fullName evidence="6">Failed axon connections (inferred by orthology to a D. melanogaster protein)</fullName>
    </submittedName>
</protein>
<dbReference type="CDD" id="cd03080">
    <property type="entry name" value="GST_N_Metaxin_like"/>
    <property type="match status" value="2"/>
</dbReference>
<dbReference type="InterPro" id="IPR040079">
    <property type="entry name" value="Glutathione_S-Trfase"/>
</dbReference>
<dbReference type="GO" id="GO:0005737">
    <property type="term" value="C:cytoplasm"/>
    <property type="evidence" value="ECO:0007669"/>
    <property type="project" value="TreeGrafter"/>
</dbReference>
<dbReference type="Gene3D" id="1.20.1050.10">
    <property type="match status" value="2"/>
</dbReference>
<dbReference type="WBParaSite" id="NBR_0001605201-mRNA-1">
    <property type="protein sequence ID" value="NBR_0001605201-mRNA-1"/>
    <property type="gene ID" value="NBR_0001605201"/>
</dbReference>
<dbReference type="InterPro" id="IPR036282">
    <property type="entry name" value="Glutathione-S-Trfase_C_sf"/>
</dbReference>
<gene>
    <name evidence="4" type="ORF">NBR_LOCUS16053</name>
</gene>
<evidence type="ECO:0000259" key="2">
    <source>
        <dbReference type="Pfam" id="PF17171"/>
    </source>
</evidence>
<accession>A0A0N4YGU9</accession>
<evidence type="ECO:0000313" key="5">
    <source>
        <dbReference type="Proteomes" id="UP000271162"/>
    </source>
</evidence>
<keyword evidence="5" id="KW-1185">Reference proteome</keyword>
<dbReference type="SFLD" id="SFLDG01200">
    <property type="entry name" value="SUF1.1"/>
    <property type="match status" value="2"/>
</dbReference>
<reference evidence="6" key="1">
    <citation type="submission" date="2017-02" db="UniProtKB">
        <authorList>
            <consortium name="WormBaseParasite"/>
        </authorList>
    </citation>
    <scope>IDENTIFICATION</scope>
</reference>
<dbReference type="PANTHER" id="PTHR12289:SF72">
    <property type="entry name" value="GST N-TERMINAL DOMAIN-CONTAINING PROTEIN"/>
    <property type="match status" value="1"/>
</dbReference>
<organism evidence="6">
    <name type="scientific">Nippostrongylus brasiliensis</name>
    <name type="common">Rat hookworm</name>
    <dbReference type="NCBI Taxonomy" id="27835"/>
    <lineage>
        <taxon>Eukaryota</taxon>
        <taxon>Metazoa</taxon>
        <taxon>Ecdysozoa</taxon>
        <taxon>Nematoda</taxon>
        <taxon>Chromadorea</taxon>
        <taxon>Rhabditida</taxon>
        <taxon>Rhabditina</taxon>
        <taxon>Rhabditomorpha</taxon>
        <taxon>Strongyloidea</taxon>
        <taxon>Heligmosomidae</taxon>
        <taxon>Nippostrongylus</taxon>
    </lineage>
</organism>
<evidence type="ECO:0000256" key="1">
    <source>
        <dbReference type="ARBA" id="ARBA00006475"/>
    </source>
</evidence>
<reference evidence="4 5" key="2">
    <citation type="submission" date="2018-11" db="EMBL/GenBank/DDBJ databases">
        <authorList>
            <consortium name="Pathogen Informatics"/>
        </authorList>
    </citation>
    <scope>NUCLEOTIDE SEQUENCE [LARGE SCALE GENOMIC DNA]</scope>
</reference>
<evidence type="ECO:0000313" key="6">
    <source>
        <dbReference type="WBParaSite" id="NBR_0001605201-mRNA-1"/>
    </source>
</evidence>
<dbReference type="EMBL" id="UYSL01022012">
    <property type="protein sequence ID" value="VDL79647.1"/>
    <property type="molecule type" value="Genomic_DNA"/>
</dbReference>
<dbReference type="InterPro" id="IPR012336">
    <property type="entry name" value="Thioredoxin-like_fold"/>
</dbReference>
<evidence type="ECO:0000259" key="3">
    <source>
        <dbReference type="Pfam" id="PF17172"/>
    </source>
</evidence>
<dbReference type="InterPro" id="IPR033468">
    <property type="entry name" value="Metaxin_GST"/>
</dbReference>
<proteinExistence type="inferred from homology"/>
<dbReference type="InterPro" id="IPR026928">
    <property type="entry name" value="FAX/IsoI-like"/>
</dbReference>
<feature type="domain" description="Metaxin glutathione S-transferase" evidence="2">
    <location>
        <begin position="423"/>
        <end position="487"/>
    </location>
</feature>
<dbReference type="Pfam" id="PF17171">
    <property type="entry name" value="GST_C_6"/>
    <property type="match status" value="2"/>
</dbReference>
<dbReference type="SFLD" id="SFLDG01180">
    <property type="entry name" value="SUF1"/>
    <property type="match status" value="2"/>
</dbReference>
<dbReference type="OMA" id="DWDEACS"/>
<feature type="domain" description="Metaxin glutathione S-transferase" evidence="2">
    <location>
        <begin position="182"/>
        <end position="241"/>
    </location>
</feature>
<dbReference type="SUPFAM" id="SSF47616">
    <property type="entry name" value="GST C-terminal domain-like"/>
    <property type="match status" value="2"/>
</dbReference>
<dbReference type="SFLD" id="SFLDS00019">
    <property type="entry name" value="Glutathione_Transferase_(cytos"/>
    <property type="match status" value="2"/>
</dbReference>
<name>A0A0N4YGU9_NIPBR</name>
<dbReference type="SUPFAM" id="SSF52833">
    <property type="entry name" value="Thioredoxin-like"/>
    <property type="match status" value="2"/>
</dbReference>
<sequence length="510" mass="58979">MPSTRLLKRDWQKDHVYLVQFPRAGCLPTVSPFALKVETWLRMTNIPYTNISNQFKIKSSKGQIPFIELNGRHVPDSNFIIDHLIEVFDKKDVDQQLTPMEKSYARALHDLVEGSLLWVLVYQRGRDNKWMATDQGFLPAMTGIRKFAFKHLMCARLRKWYVSIGWTQGIGRNTPDEVMTIAKKDLDALSTILGARKHFFGEKPTTLDCTIFAHLTQFLFCPKGTPDIKGYMEQNTPNLVAMPSTRILKRDWEKDHVYLVQFPRAGCIPSPSPFALKLETWLRMTDVPYTNISNEFTKMSNKGQIPFVEVNGRQVADSNFIIDHLIEVFDKKNVDDRLTPMEKSYARAYHALIEDSLRWVLVYQRGRNSKWLATDEGFLQHLNGVKKFAFKNVFCERIRKKVAAMSFAQGMGRNTPEEVVVLAKKDLDAINMFLGNKKYFFGDKPTTLDCTMFGHLAQFLYTPLVTPEIRTHMEQNTPNLVAFVARMKDAYWPDWEQATKELSLNSKWKP</sequence>
<dbReference type="Proteomes" id="UP000271162">
    <property type="component" value="Unassembled WGS sequence"/>
</dbReference>
<dbReference type="CDD" id="cd03193">
    <property type="entry name" value="GST_C_Metaxin"/>
    <property type="match status" value="2"/>
</dbReference>